<proteinExistence type="predicted"/>
<reference evidence="2 3" key="1">
    <citation type="submission" date="2023-07" db="EMBL/GenBank/DDBJ databases">
        <title>Micromonospora profundi TRM 95458 converts glycerol to a new osmotic compound.</title>
        <authorList>
            <person name="Lu D."/>
        </authorList>
    </citation>
    <scope>NUCLEOTIDE SEQUENCE [LARGE SCALE GENOMIC DNA]</scope>
    <source>
        <strain evidence="2 3">TRM95458</strain>
    </source>
</reference>
<evidence type="ECO:0000313" key="3">
    <source>
        <dbReference type="Proteomes" id="UP001235874"/>
    </source>
</evidence>
<organism evidence="2 3">
    <name type="scientific">Micromonospora profundi</name>
    <dbReference type="NCBI Taxonomy" id="1420889"/>
    <lineage>
        <taxon>Bacteria</taxon>
        <taxon>Bacillati</taxon>
        <taxon>Actinomycetota</taxon>
        <taxon>Actinomycetes</taxon>
        <taxon>Micromonosporales</taxon>
        <taxon>Micromonosporaceae</taxon>
        <taxon>Micromonospora</taxon>
    </lineage>
</organism>
<dbReference type="KEGG" id="mprn:Q3V37_18870"/>
<name>A0AAJ6HRV1_9ACTN</name>
<dbReference type="EMBL" id="CP130472">
    <property type="protein sequence ID" value="WLS43465.1"/>
    <property type="molecule type" value="Genomic_DNA"/>
</dbReference>
<feature type="transmembrane region" description="Helical" evidence="1">
    <location>
        <begin position="31"/>
        <end position="52"/>
    </location>
</feature>
<accession>A0AAJ6HRV1</accession>
<dbReference type="Proteomes" id="UP001235874">
    <property type="component" value="Chromosome"/>
</dbReference>
<keyword evidence="3" id="KW-1185">Reference proteome</keyword>
<sequence>MNLDFESIRAADPSPFVPPPGYTPVTEANDLLGLLAWCVTAAAIAGLIIVGIQMALQLNRGTPGEGAEHFRGLAVVALACVLGASAGPLVSFFGDLGL</sequence>
<keyword evidence="1" id="KW-1133">Transmembrane helix</keyword>
<dbReference type="AlphaFoldDB" id="A0AAJ6HRV1"/>
<keyword evidence="1" id="KW-0472">Membrane</keyword>
<evidence type="ECO:0000256" key="1">
    <source>
        <dbReference type="SAM" id="Phobius"/>
    </source>
</evidence>
<gene>
    <name evidence="2" type="ORF">Q3V37_18870</name>
</gene>
<evidence type="ECO:0000313" key="2">
    <source>
        <dbReference type="EMBL" id="WLS43465.1"/>
    </source>
</evidence>
<dbReference type="RefSeq" id="WP_197281554.1">
    <property type="nucleotide sequence ID" value="NZ_CP130472.1"/>
</dbReference>
<keyword evidence="1" id="KW-0812">Transmembrane</keyword>
<protein>
    <submittedName>
        <fullName evidence="2">Uncharacterized protein</fullName>
    </submittedName>
</protein>
<feature type="transmembrane region" description="Helical" evidence="1">
    <location>
        <begin position="73"/>
        <end position="93"/>
    </location>
</feature>